<name>A0ABV6AZ22_9DEIO</name>
<gene>
    <name evidence="13" type="ORF">ACFFLM_05450</name>
</gene>
<keyword evidence="5 9" id="KW-1133">Transmembrane helix</keyword>
<dbReference type="SUPFAM" id="SSF54631">
    <property type="entry name" value="CBS-domain pair"/>
    <property type="match status" value="1"/>
</dbReference>
<dbReference type="CDD" id="cd04590">
    <property type="entry name" value="CBS_pair_CorC_HlyC_assoc"/>
    <property type="match status" value="1"/>
</dbReference>
<evidence type="ECO:0000256" key="8">
    <source>
        <dbReference type="PROSITE-ProRule" id="PRU00703"/>
    </source>
</evidence>
<dbReference type="Gene3D" id="3.10.580.10">
    <property type="entry name" value="CBS-domain"/>
    <property type="match status" value="1"/>
</dbReference>
<evidence type="ECO:0000256" key="7">
    <source>
        <dbReference type="ARBA" id="ARBA00023136"/>
    </source>
</evidence>
<dbReference type="SMART" id="SM00116">
    <property type="entry name" value="CBS"/>
    <property type="match status" value="2"/>
</dbReference>
<dbReference type="InterPro" id="IPR051676">
    <property type="entry name" value="UPF0053_domain"/>
</dbReference>
<dbReference type="InterPro" id="IPR046342">
    <property type="entry name" value="CBS_dom_sf"/>
</dbReference>
<keyword evidence="4" id="KW-0677">Repeat</keyword>
<dbReference type="InterPro" id="IPR002550">
    <property type="entry name" value="CNNM"/>
</dbReference>
<keyword evidence="7 9" id="KW-0472">Membrane</keyword>
<evidence type="ECO:0000259" key="12">
    <source>
        <dbReference type="PROSITE" id="PS51846"/>
    </source>
</evidence>
<feature type="transmembrane region" description="Helical" evidence="10">
    <location>
        <begin position="62"/>
        <end position="80"/>
    </location>
</feature>
<keyword evidence="6 8" id="KW-0129">CBS domain</keyword>
<dbReference type="Proteomes" id="UP001589733">
    <property type="component" value="Unassembled WGS sequence"/>
</dbReference>
<evidence type="ECO:0000313" key="14">
    <source>
        <dbReference type="Proteomes" id="UP001589733"/>
    </source>
</evidence>
<feature type="domain" description="CBS" evidence="11">
    <location>
        <begin position="219"/>
        <end position="278"/>
    </location>
</feature>
<comment type="subcellular location">
    <subcellularLocation>
        <location evidence="1">Cell membrane</location>
        <topology evidence="1">Multi-pass membrane protein</topology>
    </subcellularLocation>
</comment>
<dbReference type="PANTHER" id="PTHR43099:SF4">
    <property type="entry name" value="INTEGRAL MEMBRANE PROTEIN"/>
    <property type="match status" value="1"/>
</dbReference>
<dbReference type="PROSITE" id="PS51846">
    <property type="entry name" value="CNNM"/>
    <property type="match status" value="1"/>
</dbReference>
<feature type="domain" description="CNNM transmembrane" evidence="12">
    <location>
        <begin position="1"/>
        <end position="200"/>
    </location>
</feature>
<feature type="domain" description="CBS" evidence="11">
    <location>
        <begin position="283"/>
        <end position="340"/>
    </location>
</feature>
<dbReference type="SMART" id="SM01091">
    <property type="entry name" value="CorC_HlyC"/>
    <property type="match status" value="1"/>
</dbReference>
<evidence type="ECO:0000256" key="4">
    <source>
        <dbReference type="ARBA" id="ARBA00022737"/>
    </source>
</evidence>
<evidence type="ECO:0000313" key="13">
    <source>
        <dbReference type="EMBL" id="MFB9991418.1"/>
    </source>
</evidence>
<keyword evidence="2" id="KW-1003">Cell membrane</keyword>
<dbReference type="InterPro" id="IPR000644">
    <property type="entry name" value="CBS_dom"/>
</dbReference>
<evidence type="ECO:0000256" key="5">
    <source>
        <dbReference type="ARBA" id="ARBA00022989"/>
    </source>
</evidence>
<dbReference type="Pfam" id="PF00571">
    <property type="entry name" value="CBS"/>
    <property type="match status" value="2"/>
</dbReference>
<dbReference type="EMBL" id="JBHLYR010000015">
    <property type="protein sequence ID" value="MFB9991418.1"/>
    <property type="molecule type" value="Genomic_DNA"/>
</dbReference>
<protein>
    <submittedName>
        <fullName evidence="13">Hemolysin family protein</fullName>
    </submittedName>
</protein>
<evidence type="ECO:0000256" key="9">
    <source>
        <dbReference type="PROSITE-ProRule" id="PRU01193"/>
    </source>
</evidence>
<keyword evidence="14" id="KW-1185">Reference proteome</keyword>
<dbReference type="InterPro" id="IPR036318">
    <property type="entry name" value="FAD-bd_PCMH-like_sf"/>
</dbReference>
<evidence type="ECO:0000256" key="10">
    <source>
        <dbReference type="SAM" id="Phobius"/>
    </source>
</evidence>
<feature type="transmembrane region" description="Helical" evidence="10">
    <location>
        <begin position="133"/>
        <end position="155"/>
    </location>
</feature>
<feature type="transmembrane region" description="Helical" evidence="10">
    <location>
        <begin position="92"/>
        <end position="113"/>
    </location>
</feature>
<dbReference type="RefSeq" id="WP_380006378.1">
    <property type="nucleotide sequence ID" value="NZ_JBHLYR010000015.1"/>
</dbReference>
<reference evidence="13 14" key="1">
    <citation type="submission" date="2024-09" db="EMBL/GenBank/DDBJ databases">
        <authorList>
            <person name="Sun Q."/>
            <person name="Mori K."/>
        </authorList>
    </citation>
    <scope>NUCLEOTIDE SEQUENCE [LARGE SCALE GENOMIC DNA]</scope>
    <source>
        <strain evidence="13 14">JCM 13503</strain>
    </source>
</reference>
<dbReference type="Pfam" id="PF01595">
    <property type="entry name" value="CNNM"/>
    <property type="match status" value="1"/>
</dbReference>
<sequence length="431" mass="46926">MTLLIPLLVILIMVMVNALYVAAEFATVGSRRSRVQESAEAGNRSAAALLGILQDPKRLDTYVAACQIGITLSSLVAGAYGQSQLTPLLTPVLGAIGGAVAATILVLVFITALQVVLGELLPKTVALRYPERLAMATLMPMQFSLVLFRPLIFIFNGSAFALMRAWKLNVDHSHSHVHSPEELQDLYRESAAGGLIDAAERDMVAGVLNIEDRVVREIMTPRTRLITVSGQVRVQDALVRLAGSAYSRFPVTGGQGEDVVGVVHLRRLFLAAERGPDRLVAEIMTEPLIVSDAMPVPDLWRRLREAGRHSAVVVDEYGNVAGLVTLEDALEEIFGEVQDEFDQEDEPISVLGRRVTVRGDVLVDVLNSRFDLDLPTDEVDTVSGLVWQELGRLPQVGDEVRVGDGDLIVRVEAMDRRAVRRVSFDLPGEAG</sequence>
<comment type="caution">
    <text evidence="13">The sequence shown here is derived from an EMBL/GenBank/DDBJ whole genome shotgun (WGS) entry which is preliminary data.</text>
</comment>
<dbReference type="PROSITE" id="PS51371">
    <property type="entry name" value="CBS"/>
    <property type="match status" value="2"/>
</dbReference>
<dbReference type="Pfam" id="PF03471">
    <property type="entry name" value="CorC_HlyC"/>
    <property type="match status" value="1"/>
</dbReference>
<dbReference type="InterPro" id="IPR016169">
    <property type="entry name" value="FAD-bd_PCMH_sub2"/>
</dbReference>
<keyword evidence="3 9" id="KW-0812">Transmembrane</keyword>
<dbReference type="InterPro" id="IPR044751">
    <property type="entry name" value="Ion_transp-like_CBS"/>
</dbReference>
<dbReference type="PANTHER" id="PTHR43099">
    <property type="entry name" value="UPF0053 PROTEIN YRKA"/>
    <property type="match status" value="1"/>
</dbReference>
<dbReference type="SUPFAM" id="SSF56176">
    <property type="entry name" value="FAD-binding/transporter-associated domain-like"/>
    <property type="match status" value="1"/>
</dbReference>
<evidence type="ECO:0000256" key="2">
    <source>
        <dbReference type="ARBA" id="ARBA00022475"/>
    </source>
</evidence>
<accession>A0ABV6AZ22</accession>
<dbReference type="InterPro" id="IPR005170">
    <property type="entry name" value="Transptr-assoc_dom"/>
</dbReference>
<evidence type="ECO:0000256" key="1">
    <source>
        <dbReference type="ARBA" id="ARBA00004651"/>
    </source>
</evidence>
<evidence type="ECO:0000256" key="6">
    <source>
        <dbReference type="ARBA" id="ARBA00023122"/>
    </source>
</evidence>
<proteinExistence type="predicted"/>
<dbReference type="Gene3D" id="3.30.465.10">
    <property type="match status" value="1"/>
</dbReference>
<organism evidence="13 14">
    <name type="scientific">Deinococcus oregonensis</name>
    <dbReference type="NCBI Taxonomy" id="1805970"/>
    <lineage>
        <taxon>Bacteria</taxon>
        <taxon>Thermotogati</taxon>
        <taxon>Deinococcota</taxon>
        <taxon>Deinococci</taxon>
        <taxon>Deinococcales</taxon>
        <taxon>Deinococcaceae</taxon>
        <taxon>Deinococcus</taxon>
    </lineage>
</organism>
<evidence type="ECO:0000259" key="11">
    <source>
        <dbReference type="PROSITE" id="PS51371"/>
    </source>
</evidence>
<evidence type="ECO:0000256" key="3">
    <source>
        <dbReference type="ARBA" id="ARBA00022692"/>
    </source>
</evidence>